<evidence type="ECO:0000259" key="3">
    <source>
        <dbReference type="PROSITE" id="PS50921"/>
    </source>
</evidence>
<evidence type="ECO:0000256" key="2">
    <source>
        <dbReference type="ARBA" id="ARBA00023163"/>
    </source>
</evidence>
<dbReference type="PROSITE" id="PS50921">
    <property type="entry name" value="ANTAR"/>
    <property type="match status" value="1"/>
</dbReference>
<dbReference type="Pfam" id="PF13185">
    <property type="entry name" value="GAF_2"/>
    <property type="match status" value="1"/>
</dbReference>
<evidence type="ECO:0000313" key="4">
    <source>
        <dbReference type="EMBL" id="MCP2159920.1"/>
    </source>
</evidence>
<accession>A0ABT1GY72</accession>
<dbReference type="Pfam" id="PF03861">
    <property type="entry name" value="ANTAR"/>
    <property type="match status" value="1"/>
</dbReference>
<keyword evidence="5" id="KW-1185">Reference proteome</keyword>
<proteinExistence type="predicted"/>
<evidence type="ECO:0000313" key="5">
    <source>
        <dbReference type="Proteomes" id="UP001205740"/>
    </source>
</evidence>
<protein>
    <submittedName>
        <fullName evidence="4">Two-component response regulator, AmiR/NasT family, consists of REC and RNA-binding antiterminator (ANTAR) domains</fullName>
    </submittedName>
</protein>
<comment type="caution">
    <text evidence="4">The sequence shown here is derived from an EMBL/GenBank/DDBJ whole genome shotgun (WGS) entry which is preliminary data.</text>
</comment>
<evidence type="ECO:0000256" key="1">
    <source>
        <dbReference type="ARBA" id="ARBA00023015"/>
    </source>
</evidence>
<dbReference type="RefSeq" id="WP_253653508.1">
    <property type="nucleotide sequence ID" value="NZ_BAAAOE010000001.1"/>
</dbReference>
<organism evidence="4 5">
    <name type="scientific">Williamsia serinedens</name>
    <dbReference type="NCBI Taxonomy" id="391736"/>
    <lineage>
        <taxon>Bacteria</taxon>
        <taxon>Bacillati</taxon>
        <taxon>Actinomycetota</taxon>
        <taxon>Actinomycetes</taxon>
        <taxon>Mycobacteriales</taxon>
        <taxon>Nocardiaceae</taxon>
        <taxon>Williamsia</taxon>
    </lineage>
</organism>
<dbReference type="Proteomes" id="UP001205740">
    <property type="component" value="Unassembled WGS sequence"/>
</dbReference>
<dbReference type="SMART" id="SM01012">
    <property type="entry name" value="ANTAR"/>
    <property type="match status" value="1"/>
</dbReference>
<name>A0ABT1GY72_9NOCA</name>
<gene>
    <name evidence="4" type="ORF">LX12_001099</name>
</gene>
<dbReference type="InterPro" id="IPR036388">
    <property type="entry name" value="WH-like_DNA-bd_sf"/>
</dbReference>
<dbReference type="InterPro" id="IPR003018">
    <property type="entry name" value="GAF"/>
</dbReference>
<sequence length="238" mass="25843">MSAGDKTTGARLAALARELFEHGEQSGEPTLLTSVTDSAVDYVDAADFAGITLVDNGTLTSVAPTDPVAARLDELQHELRQGPCLEAAWADHKVLVDDITTDDRWPRFARRVVEETAVRSILAFQLYRGETAMGALNLYATAPQAFSTDDQETALAVATHASLALHTSRRGEQFTSALASRDVIGQAKGIVMERFDVDAVAAWELIRKLSQDTNIRVADVARQLVEADHPARQRDLTT</sequence>
<dbReference type="EMBL" id="JAMTCG010000002">
    <property type="protein sequence ID" value="MCP2159920.1"/>
    <property type="molecule type" value="Genomic_DNA"/>
</dbReference>
<dbReference type="SUPFAM" id="SSF55781">
    <property type="entry name" value="GAF domain-like"/>
    <property type="match status" value="1"/>
</dbReference>
<dbReference type="InterPro" id="IPR029016">
    <property type="entry name" value="GAF-like_dom_sf"/>
</dbReference>
<dbReference type="PIRSF" id="PIRSF036625">
    <property type="entry name" value="GAF_ANTAR"/>
    <property type="match status" value="1"/>
</dbReference>
<dbReference type="Gene3D" id="1.10.10.10">
    <property type="entry name" value="Winged helix-like DNA-binding domain superfamily/Winged helix DNA-binding domain"/>
    <property type="match status" value="1"/>
</dbReference>
<reference evidence="4 5" key="1">
    <citation type="submission" date="2022-06" db="EMBL/GenBank/DDBJ databases">
        <title>Genomic Encyclopedia of Archaeal and Bacterial Type Strains, Phase II (KMG-II): from individual species to whole genera.</title>
        <authorList>
            <person name="Goeker M."/>
        </authorList>
    </citation>
    <scope>NUCLEOTIDE SEQUENCE [LARGE SCALE GENOMIC DNA]</scope>
    <source>
        <strain evidence="4 5">DSM 45037</strain>
    </source>
</reference>
<keyword evidence="1" id="KW-0805">Transcription regulation</keyword>
<keyword evidence="2" id="KW-0804">Transcription</keyword>
<dbReference type="SMART" id="SM00065">
    <property type="entry name" value="GAF"/>
    <property type="match status" value="1"/>
</dbReference>
<dbReference type="InterPro" id="IPR005561">
    <property type="entry name" value="ANTAR"/>
</dbReference>
<dbReference type="Gene3D" id="3.30.450.40">
    <property type="match status" value="1"/>
</dbReference>
<feature type="domain" description="ANTAR" evidence="3">
    <location>
        <begin position="164"/>
        <end position="225"/>
    </location>
</feature>
<dbReference type="InterPro" id="IPR012074">
    <property type="entry name" value="GAF_ANTAR"/>
</dbReference>